<keyword evidence="3" id="KW-1185">Reference proteome</keyword>
<dbReference type="RefSeq" id="WP_185088727.1">
    <property type="nucleotide sequence ID" value="NZ_JACHJB010000003.1"/>
</dbReference>
<keyword evidence="1" id="KW-0472">Membrane</keyword>
<sequence length="78" mass="8648">MTSDHPDPPRRPLPARVAAGLCLIVPFVALLWVPSYAREGPALAGMPFFYWYQLAWVPMSTTLMIVACLLLRGGSPHR</sequence>
<dbReference type="EMBL" id="JACHJB010000003">
    <property type="protein sequence ID" value="MBB6351037.1"/>
    <property type="molecule type" value="Genomic_DNA"/>
</dbReference>
<feature type="transmembrane region" description="Helical" evidence="1">
    <location>
        <begin position="49"/>
        <end position="71"/>
    </location>
</feature>
<dbReference type="Pfam" id="PF11755">
    <property type="entry name" value="DUF3311"/>
    <property type="match status" value="1"/>
</dbReference>
<dbReference type="Proteomes" id="UP000583800">
    <property type="component" value="Unassembled WGS sequence"/>
</dbReference>
<keyword evidence="1" id="KW-1133">Transmembrane helix</keyword>
<accession>A0A7X0CA01</accession>
<evidence type="ECO:0000313" key="2">
    <source>
        <dbReference type="EMBL" id="MBB6351037.1"/>
    </source>
</evidence>
<name>A0A7X0CA01_9ACTN</name>
<comment type="caution">
    <text evidence="2">The sequence shown here is derived from an EMBL/GenBank/DDBJ whole genome shotgun (WGS) entry which is preliminary data.</text>
</comment>
<dbReference type="InterPro" id="IPR021741">
    <property type="entry name" value="DUF3311"/>
</dbReference>
<organism evidence="2 3">
    <name type="scientific">Nonomuraea muscovyensis</name>
    <dbReference type="NCBI Taxonomy" id="1124761"/>
    <lineage>
        <taxon>Bacteria</taxon>
        <taxon>Bacillati</taxon>
        <taxon>Actinomycetota</taxon>
        <taxon>Actinomycetes</taxon>
        <taxon>Streptosporangiales</taxon>
        <taxon>Streptosporangiaceae</taxon>
        <taxon>Nonomuraea</taxon>
    </lineage>
</organism>
<protein>
    <recommendedName>
        <fullName evidence="4">DUF3311 domain-containing protein</fullName>
    </recommendedName>
</protein>
<feature type="transmembrane region" description="Helical" evidence="1">
    <location>
        <begin position="17"/>
        <end position="37"/>
    </location>
</feature>
<proteinExistence type="predicted"/>
<keyword evidence="1" id="KW-0812">Transmembrane</keyword>
<gene>
    <name evidence="2" type="ORF">FHU36_007609</name>
</gene>
<evidence type="ECO:0000256" key="1">
    <source>
        <dbReference type="SAM" id="Phobius"/>
    </source>
</evidence>
<dbReference type="AlphaFoldDB" id="A0A7X0CA01"/>
<reference evidence="2 3" key="1">
    <citation type="submission" date="2020-08" db="EMBL/GenBank/DDBJ databases">
        <title>Sequencing the genomes of 1000 actinobacteria strains.</title>
        <authorList>
            <person name="Klenk H.-P."/>
        </authorList>
    </citation>
    <scope>NUCLEOTIDE SEQUENCE [LARGE SCALE GENOMIC DNA]</scope>
    <source>
        <strain evidence="2 3">DSM 45913</strain>
    </source>
</reference>
<evidence type="ECO:0000313" key="3">
    <source>
        <dbReference type="Proteomes" id="UP000583800"/>
    </source>
</evidence>
<evidence type="ECO:0008006" key="4">
    <source>
        <dbReference type="Google" id="ProtNLM"/>
    </source>
</evidence>